<dbReference type="GO" id="GO:0015937">
    <property type="term" value="P:coenzyme A biosynthetic process"/>
    <property type="evidence" value="ECO:0007669"/>
    <property type="project" value="InterPro"/>
</dbReference>
<dbReference type="InterPro" id="IPR027417">
    <property type="entry name" value="P-loop_NTPase"/>
</dbReference>
<dbReference type="InterPro" id="IPR001977">
    <property type="entry name" value="Depp_CoAkinase"/>
</dbReference>
<gene>
    <name evidence="5" type="ORF">UCDDS831_g03810</name>
</gene>
<reference evidence="5 6" key="2">
    <citation type="submission" date="2015-05" db="EMBL/GenBank/DDBJ databases">
        <title>Distinctive expansion of gene families associated with plant cell wall degradation and secondary metabolism in the genomes of grapevine trunk pathogens.</title>
        <authorList>
            <person name="Lawrence D.P."/>
            <person name="Travadon R."/>
            <person name="Rolshausen P.E."/>
            <person name="Baumgartner K."/>
        </authorList>
    </citation>
    <scope>NUCLEOTIDE SEQUENCE [LARGE SCALE GENOMIC DNA]</scope>
    <source>
        <strain evidence="5">DS831</strain>
    </source>
</reference>
<organism evidence="5 6">
    <name type="scientific">Diplodia seriata</name>
    <dbReference type="NCBI Taxonomy" id="420778"/>
    <lineage>
        <taxon>Eukaryota</taxon>
        <taxon>Fungi</taxon>
        <taxon>Dikarya</taxon>
        <taxon>Ascomycota</taxon>
        <taxon>Pezizomycotina</taxon>
        <taxon>Dothideomycetes</taxon>
        <taxon>Dothideomycetes incertae sedis</taxon>
        <taxon>Botryosphaeriales</taxon>
        <taxon>Botryosphaeriaceae</taxon>
        <taxon>Diplodia</taxon>
    </lineage>
</organism>
<keyword evidence="4" id="KW-0812">Transmembrane</keyword>
<dbReference type="EMBL" id="LAQI01000078">
    <property type="protein sequence ID" value="KKY22251.1"/>
    <property type="molecule type" value="Genomic_DNA"/>
</dbReference>
<dbReference type="PANTHER" id="PTHR10695:SF46">
    <property type="entry name" value="BIFUNCTIONAL COENZYME A SYNTHASE-RELATED"/>
    <property type="match status" value="1"/>
</dbReference>
<evidence type="ECO:0000313" key="6">
    <source>
        <dbReference type="Proteomes" id="UP000034182"/>
    </source>
</evidence>
<dbReference type="CDD" id="cd02022">
    <property type="entry name" value="DPCK"/>
    <property type="match status" value="1"/>
</dbReference>
<keyword evidence="5" id="KW-0808">Transferase</keyword>
<protein>
    <submittedName>
        <fullName evidence="5">Putative dephospho-kinase</fullName>
    </submittedName>
</protein>
<evidence type="ECO:0000256" key="1">
    <source>
        <dbReference type="ARBA" id="ARBA00022741"/>
    </source>
</evidence>
<feature type="compositionally biased region" description="Basic and acidic residues" evidence="3">
    <location>
        <begin position="190"/>
        <end position="200"/>
    </location>
</feature>
<dbReference type="PANTHER" id="PTHR10695">
    <property type="entry name" value="DEPHOSPHO-COA KINASE-RELATED"/>
    <property type="match status" value="1"/>
</dbReference>
<feature type="region of interest" description="Disordered" evidence="3">
    <location>
        <begin position="170"/>
        <end position="200"/>
    </location>
</feature>
<keyword evidence="5" id="KW-0418">Kinase</keyword>
<dbReference type="Proteomes" id="UP000034182">
    <property type="component" value="Unassembled WGS sequence"/>
</dbReference>
<keyword evidence="4" id="KW-0472">Membrane</keyword>
<evidence type="ECO:0000256" key="3">
    <source>
        <dbReference type="SAM" id="MobiDB-lite"/>
    </source>
</evidence>
<keyword evidence="1" id="KW-0547">Nucleotide-binding</keyword>
<comment type="caution">
    <text evidence="5">The sequence shown here is derived from an EMBL/GenBank/DDBJ whole genome shotgun (WGS) entry which is preliminary data.</text>
</comment>
<reference evidence="5 6" key="1">
    <citation type="submission" date="2015-03" db="EMBL/GenBank/DDBJ databases">
        <authorList>
            <person name="Morales-Cruz A."/>
            <person name="Amrine K.C."/>
            <person name="Cantu D."/>
        </authorList>
    </citation>
    <scope>NUCLEOTIDE SEQUENCE [LARGE SCALE GENOMIC DNA]</scope>
    <source>
        <strain evidence="5">DS831</strain>
    </source>
</reference>
<dbReference type="NCBIfam" id="TIGR00152">
    <property type="entry name" value="dephospho-CoA kinase"/>
    <property type="match status" value="1"/>
</dbReference>
<dbReference type="GO" id="GO:0004140">
    <property type="term" value="F:dephospho-CoA kinase activity"/>
    <property type="evidence" value="ECO:0007669"/>
    <property type="project" value="InterPro"/>
</dbReference>
<proteinExistence type="inferred from homology"/>
<accession>A0A0G2EJ44</accession>
<evidence type="ECO:0000256" key="4">
    <source>
        <dbReference type="SAM" id="Phobius"/>
    </source>
</evidence>
<feature type="transmembrane region" description="Helical" evidence="4">
    <location>
        <begin position="236"/>
        <end position="257"/>
    </location>
</feature>
<dbReference type="FunFam" id="3.40.50.300:FF:001227">
    <property type="entry name" value="Dephospho-CoA kinase CAB5"/>
    <property type="match status" value="1"/>
</dbReference>
<dbReference type="GO" id="GO:0005524">
    <property type="term" value="F:ATP binding"/>
    <property type="evidence" value="ECO:0007669"/>
    <property type="project" value="UniProtKB-KW"/>
</dbReference>
<feature type="compositionally biased region" description="Basic and acidic residues" evidence="3">
    <location>
        <begin position="170"/>
        <end position="183"/>
    </location>
</feature>
<keyword evidence="2" id="KW-0067">ATP-binding</keyword>
<sequence>MLLLGLTGSIATGKSTVSNLLRSPPYNLPIIDADVVARKVVEPGTPGYRAIVDYFGPTTPDLLLPASDPLCGGKEDGPTGKGRPLNRPALGRRVFGAGDDHGRDRKVLNGIVHPAVRREMYKQMLWAYLRGHWAVVLDIPLLFESGWERYCGSIMVVAVKDPEIQMQRLRARDPHLSDEDAKNRVLSQGDSREKAERAQRRGERASAVIWNDGDREALEKQVSKAMADMKSRSPQWWAWLQLFCPPVAALTAFWSFWNMRRVQLQWEHEKAQEKAKL</sequence>
<evidence type="ECO:0000313" key="5">
    <source>
        <dbReference type="EMBL" id="KKY22251.1"/>
    </source>
</evidence>
<dbReference type="Gene3D" id="3.40.50.300">
    <property type="entry name" value="P-loop containing nucleotide triphosphate hydrolases"/>
    <property type="match status" value="1"/>
</dbReference>
<dbReference type="HAMAP" id="MF_00376">
    <property type="entry name" value="Dephospho_CoA_kinase"/>
    <property type="match status" value="1"/>
</dbReference>
<name>A0A0G2EJ44_9PEZI</name>
<keyword evidence="4" id="KW-1133">Transmembrane helix</keyword>
<dbReference type="PROSITE" id="PS51219">
    <property type="entry name" value="DPCK"/>
    <property type="match status" value="1"/>
</dbReference>
<evidence type="ECO:0000256" key="2">
    <source>
        <dbReference type="ARBA" id="ARBA00022840"/>
    </source>
</evidence>
<dbReference type="Pfam" id="PF01121">
    <property type="entry name" value="CoaE"/>
    <property type="match status" value="2"/>
</dbReference>
<dbReference type="AlphaFoldDB" id="A0A0G2EJ44"/>
<dbReference type="SUPFAM" id="SSF52540">
    <property type="entry name" value="P-loop containing nucleoside triphosphate hydrolases"/>
    <property type="match status" value="1"/>
</dbReference>